<keyword evidence="2" id="KW-0227">DNA damage</keyword>
<keyword evidence="4 11" id="KW-0347">Helicase</keyword>
<dbReference type="Pfam" id="PF14520">
    <property type="entry name" value="HHH_5"/>
    <property type="match status" value="1"/>
</dbReference>
<dbReference type="EMBL" id="CP064981">
    <property type="protein sequence ID" value="QQR92281.1"/>
    <property type="molecule type" value="Genomic_DNA"/>
</dbReference>
<dbReference type="Pfam" id="PF02732">
    <property type="entry name" value="ERCC4"/>
    <property type="match status" value="1"/>
</dbReference>
<proteinExistence type="predicted"/>
<evidence type="ECO:0000256" key="7">
    <source>
        <dbReference type="ARBA" id="ARBA00023204"/>
    </source>
</evidence>
<dbReference type="InterPro" id="IPR010994">
    <property type="entry name" value="RuvA_2-like"/>
</dbReference>
<dbReference type="Pfam" id="PF00271">
    <property type="entry name" value="Helicase_C"/>
    <property type="match status" value="1"/>
</dbReference>
<keyword evidence="3" id="KW-0378">Hydrolase</keyword>
<evidence type="ECO:0000313" key="11">
    <source>
        <dbReference type="EMBL" id="QQR92281.1"/>
    </source>
</evidence>
<dbReference type="FunFam" id="3.40.50.300:FF:001992">
    <property type="entry name" value="ATP-dependent RNA helicase, putative"/>
    <property type="match status" value="1"/>
</dbReference>
<accession>A0A7T9DJ34</accession>
<dbReference type="SMART" id="SM00490">
    <property type="entry name" value="HELICc"/>
    <property type="match status" value="1"/>
</dbReference>
<dbReference type="PROSITE" id="PS51192">
    <property type="entry name" value="HELICASE_ATP_BIND_1"/>
    <property type="match status" value="1"/>
</dbReference>
<dbReference type="InterPro" id="IPR011545">
    <property type="entry name" value="DEAD/DEAH_box_helicase_dom"/>
</dbReference>
<dbReference type="GO" id="GO:0006281">
    <property type="term" value="P:DNA repair"/>
    <property type="evidence" value="ECO:0007669"/>
    <property type="project" value="UniProtKB-KW"/>
</dbReference>
<gene>
    <name evidence="11" type="ORF">IPJ89_03940</name>
</gene>
<dbReference type="InterPro" id="IPR011335">
    <property type="entry name" value="Restrct_endonuc-II-like"/>
</dbReference>
<evidence type="ECO:0000256" key="5">
    <source>
        <dbReference type="ARBA" id="ARBA00022840"/>
    </source>
</evidence>
<dbReference type="PANTHER" id="PTHR14025">
    <property type="entry name" value="FANCONI ANEMIA GROUP M FANCM FAMILY MEMBER"/>
    <property type="match status" value="1"/>
</dbReference>
<dbReference type="SUPFAM" id="SSF52980">
    <property type="entry name" value="Restriction endonuclease-like"/>
    <property type="match status" value="1"/>
</dbReference>
<dbReference type="InterPro" id="IPR041755">
    <property type="entry name" value="Hef_ID"/>
</dbReference>
<dbReference type="PROSITE" id="PS51194">
    <property type="entry name" value="HELICASE_CTER"/>
    <property type="match status" value="1"/>
</dbReference>
<dbReference type="CDD" id="cd20075">
    <property type="entry name" value="XPF_nuclease_XPF_arch"/>
    <property type="match status" value="1"/>
</dbReference>
<dbReference type="GO" id="GO:0003677">
    <property type="term" value="F:DNA binding"/>
    <property type="evidence" value="ECO:0007669"/>
    <property type="project" value="UniProtKB-KW"/>
</dbReference>
<evidence type="ECO:0000256" key="6">
    <source>
        <dbReference type="ARBA" id="ARBA00023125"/>
    </source>
</evidence>
<sequence length="821" mass="92875">MEHVSHPLIKPSKVERRLYQEVIAAQVVERGNTLVVAPTALGKTIIAALLSAQLLQQNPEGKILFLSPTKPLAVQHSNSLREVLALHPETINVLTGANSPEERQRIWNESTIISATPQTIENDLLTGKTSLENVQLLIFDEAHRAVKDYSYVFLAKKYAALAYAPATEKKKSKKYVLALTASPGSTEEDIQDVCKNLFISHVVVKTLEDEDVKPYMHDIHVDWIKVALPSEFQEIKTQLHAFVKEQLIFFKKLGYAQKMHLPFIRSRELLELQTQLRQDMMQYGPTKPQLYQAVSRAAAVMKVWHAITLLDSQGITPLNDYFAKMKEAAKQSGSSKAAKLIVEDLAMRRAFAIGERLSNESIEHPKLHKLKEILERQFKENPESRVIVFNHYRDSVTFVSEELNKIEGIRAVRFIGQATKSVKDKGLSQKNQIKVLQAFRDGTHNTLVASSVAEEGLDIPSVDLVIFYEPAPSEIRLIQRRGRTGRKHDGKVIILMAEKTMDEAMYWSAKKKEKAMHDILHTLARQTESIVPATKQTSPMQQTLLKFAEEKLERIQIYVDQREQASTVIKALSEYTDVDVHMKQLEVGDFVIGPDVVIERKAVEDFLSSILDGRLLAQLMNMSQAYARPLLLLEGKPEELFITRNIHEHAIIGMLSAIALTYRIPILFTKDARDTARYVYLMAKREQISKDKEIRLRMGRKGLTMEEQQQFIVESLPSVGPNLAKSLLEHFGSIQKISNASLDELKEVEKIGPKKAQTILNVLTEKYAPKKQKQTPAAPLTPMERANNEMDAFVEGEMGETLSLEENEDMLMGPAEEEPLD</sequence>
<dbReference type="SMART" id="SM00891">
    <property type="entry name" value="ERCC4"/>
    <property type="match status" value="1"/>
</dbReference>
<dbReference type="Gene3D" id="3.40.50.300">
    <property type="entry name" value="P-loop containing nucleotide triphosphate hydrolases"/>
    <property type="match status" value="2"/>
</dbReference>
<feature type="region of interest" description="Disordered" evidence="8">
    <location>
        <begin position="770"/>
        <end position="821"/>
    </location>
</feature>
<keyword evidence="7" id="KW-0234">DNA repair</keyword>
<keyword evidence="6" id="KW-0238">DNA-binding</keyword>
<keyword evidence="5" id="KW-0067">ATP-binding</keyword>
<dbReference type="AlphaFoldDB" id="A0A7T9DJ34"/>
<dbReference type="Proteomes" id="UP000596004">
    <property type="component" value="Chromosome"/>
</dbReference>
<keyword evidence="1" id="KW-0547">Nucleotide-binding</keyword>
<evidence type="ECO:0000256" key="4">
    <source>
        <dbReference type="ARBA" id="ARBA00022806"/>
    </source>
</evidence>
<evidence type="ECO:0000256" key="2">
    <source>
        <dbReference type="ARBA" id="ARBA00022763"/>
    </source>
</evidence>
<dbReference type="Gene3D" id="3.40.50.10130">
    <property type="match status" value="1"/>
</dbReference>
<dbReference type="Gene3D" id="1.20.1320.20">
    <property type="entry name" value="hef helicase domain"/>
    <property type="match status" value="1"/>
</dbReference>
<dbReference type="InterPro" id="IPR001650">
    <property type="entry name" value="Helicase_C-like"/>
</dbReference>
<feature type="domain" description="Helicase ATP-binding" evidence="9">
    <location>
        <begin position="24"/>
        <end position="201"/>
    </location>
</feature>
<dbReference type="GO" id="GO:0140097">
    <property type="term" value="F:catalytic activity, acting on DNA"/>
    <property type="evidence" value="ECO:0007669"/>
    <property type="project" value="UniProtKB-ARBA"/>
</dbReference>
<dbReference type="GO" id="GO:0005524">
    <property type="term" value="F:ATP binding"/>
    <property type="evidence" value="ECO:0007669"/>
    <property type="project" value="UniProtKB-KW"/>
</dbReference>
<dbReference type="GO" id="GO:0004386">
    <property type="term" value="F:helicase activity"/>
    <property type="evidence" value="ECO:0007669"/>
    <property type="project" value="UniProtKB-KW"/>
</dbReference>
<dbReference type="InterPro" id="IPR027417">
    <property type="entry name" value="P-loop_NTPase"/>
</dbReference>
<evidence type="ECO:0000259" key="10">
    <source>
        <dbReference type="PROSITE" id="PS51194"/>
    </source>
</evidence>
<dbReference type="Pfam" id="PF21210">
    <property type="entry name" value="RNA_helicase_helical"/>
    <property type="match status" value="1"/>
</dbReference>
<dbReference type="InterPro" id="IPR014001">
    <property type="entry name" value="Helicase_ATP-bd"/>
</dbReference>
<name>A0A7T9DJ34_9ARCH</name>
<dbReference type="InterPro" id="IPR006166">
    <property type="entry name" value="ERCC4_domain"/>
</dbReference>
<dbReference type="Pfam" id="PF00270">
    <property type="entry name" value="DEAD"/>
    <property type="match status" value="1"/>
</dbReference>
<dbReference type="SUPFAM" id="SSF52540">
    <property type="entry name" value="P-loop containing nucleoside triphosphate hydrolases"/>
    <property type="match status" value="1"/>
</dbReference>
<dbReference type="PANTHER" id="PTHR14025:SF20">
    <property type="entry name" value="FANCONI ANEMIA GROUP M PROTEIN"/>
    <property type="match status" value="1"/>
</dbReference>
<evidence type="ECO:0000256" key="8">
    <source>
        <dbReference type="SAM" id="MobiDB-lite"/>
    </source>
</evidence>
<organism evidence="11">
    <name type="scientific">Candidatus Iainarchaeum sp</name>
    <dbReference type="NCBI Taxonomy" id="3101447"/>
    <lineage>
        <taxon>Archaea</taxon>
        <taxon>Candidatus Iainarchaeota</taxon>
        <taxon>Candidatus Iainarchaeia</taxon>
        <taxon>Candidatus Iainarchaeales</taxon>
        <taxon>Candidatus Iainarchaeaceae</taxon>
        <taxon>Candidatus Iainarchaeum</taxon>
    </lineage>
</organism>
<dbReference type="NCBIfam" id="NF010337">
    <property type="entry name" value="PRK13766.1"/>
    <property type="match status" value="1"/>
</dbReference>
<dbReference type="GO" id="GO:0004518">
    <property type="term" value="F:nuclease activity"/>
    <property type="evidence" value="ECO:0007669"/>
    <property type="project" value="InterPro"/>
</dbReference>
<evidence type="ECO:0000259" key="9">
    <source>
        <dbReference type="PROSITE" id="PS51192"/>
    </source>
</evidence>
<reference evidence="11" key="1">
    <citation type="submission" date="2020-11" db="EMBL/GenBank/DDBJ databases">
        <title>Connecting structure to function with the recovery of over 1000 high-quality activated sludge metagenome-assembled genomes encoding full-length rRNA genes using long-read sequencing.</title>
        <authorList>
            <person name="Singleton C.M."/>
            <person name="Petriglieri F."/>
            <person name="Kristensen J.M."/>
            <person name="Kirkegaard R.H."/>
            <person name="Michaelsen T.Y."/>
            <person name="Andersen M.H."/>
            <person name="Karst S.M."/>
            <person name="Dueholm M.S."/>
            <person name="Nielsen P.H."/>
            <person name="Albertsen M."/>
        </authorList>
    </citation>
    <scope>NUCLEOTIDE SEQUENCE</scope>
    <source>
        <strain evidence="11">Fred_18-Q3-R57-64_BAT3C.431</strain>
    </source>
</reference>
<dbReference type="GO" id="GO:0016787">
    <property type="term" value="F:hydrolase activity"/>
    <property type="evidence" value="ECO:0007669"/>
    <property type="project" value="UniProtKB-KW"/>
</dbReference>
<evidence type="ECO:0000256" key="1">
    <source>
        <dbReference type="ARBA" id="ARBA00022741"/>
    </source>
</evidence>
<feature type="domain" description="Helicase C-terminal" evidence="10">
    <location>
        <begin position="369"/>
        <end position="538"/>
    </location>
</feature>
<protein>
    <submittedName>
        <fullName evidence="11">DEAD/DEAH box helicase</fullName>
    </submittedName>
</protein>
<feature type="compositionally biased region" description="Acidic residues" evidence="8">
    <location>
        <begin position="792"/>
        <end position="821"/>
    </location>
</feature>
<dbReference type="SUPFAM" id="SSF47781">
    <property type="entry name" value="RuvA domain 2-like"/>
    <property type="match status" value="1"/>
</dbReference>
<dbReference type="SMART" id="SM00487">
    <property type="entry name" value="DEXDc"/>
    <property type="match status" value="1"/>
</dbReference>
<dbReference type="Gene3D" id="1.10.150.20">
    <property type="entry name" value="5' to 3' exonuclease, C-terminal subdomain"/>
    <property type="match status" value="1"/>
</dbReference>
<evidence type="ECO:0000256" key="3">
    <source>
        <dbReference type="ARBA" id="ARBA00022801"/>
    </source>
</evidence>